<proteinExistence type="predicted"/>
<keyword evidence="2" id="KW-1133">Transmembrane helix</keyword>
<evidence type="ECO:0000256" key="1">
    <source>
        <dbReference type="SAM" id="MobiDB-lite"/>
    </source>
</evidence>
<dbReference type="Proteomes" id="UP000222824">
    <property type="component" value="Unassembled WGS sequence"/>
</dbReference>
<dbReference type="AlphaFoldDB" id="A0A2G1WLD1"/>
<organism evidence="3 4">
    <name type="scientific">Halorubrum persicum</name>
    <dbReference type="NCBI Taxonomy" id="1383844"/>
    <lineage>
        <taxon>Archaea</taxon>
        <taxon>Methanobacteriati</taxon>
        <taxon>Methanobacteriota</taxon>
        <taxon>Stenosarchaea group</taxon>
        <taxon>Halobacteria</taxon>
        <taxon>Halobacteriales</taxon>
        <taxon>Haloferacaceae</taxon>
        <taxon>Halorubrum</taxon>
    </lineage>
</organism>
<reference evidence="3 4" key="1">
    <citation type="journal article" date="2014" name="Front. Microbiol.">
        <title>Population and genomic analysis of the genus Halorubrum.</title>
        <authorList>
            <person name="Fullmer M.S."/>
            <person name="Soucy S.M."/>
            <person name="Swithers K.S."/>
            <person name="Makkay A.M."/>
            <person name="Wheeler R."/>
            <person name="Ventosa A."/>
            <person name="Gogarten J.P."/>
            <person name="Papke R.T."/>
        </authorList>
    </citation>
    <scope>NUCLEOTIDE SEQUENCE [LARGE SCALE GENOMIC DNA]</scope>
    <source>
        <strain evidence="3 4">C49</strain>
    </source>
</reference>
<keyword evidence="2" id="KW-0812">Transmembrane</keyword>
<evidence type="ECO:0000256" key="2">
    <source>
        <dbReference type="SAM" id="Phobius"/>
    </source>
</evidence>
<feature type="transmembrane region" description="Helical" evidence="2">
    <location>
        <begin position="63"/>
        <end position="90"/>
    </location>
</feature>
<gene>
    <name evidence="3" type="ORF">DJ69_04615</name>
</gene>
<accession>A0A2G1WLD1</accession>
<evidence type="ECO:0000313" key="3">
    <source>
        <dbReference type="EMBL" id="PHQ39811.1"/>
    </source>
</evidence>
<feature type="region of interest" description="Disordered" evidence="1">
    <location>
        <begin position="96"/>
        <end position="121"/>
    </location>
</feature>
<comment type="caution">
    <text evidence="3">The sequence shown here is derived from an EMBL/GenBank/DDBJ whole genome shotgun (WGS) entry which is preliminary data.</text>
</comment>
<keyword evidence="2" id="KW-0472">Membrane</keyword>
<protein>
    <submittedName>
        <fullName evidence="3">Uncharacterized protein</fullName>
    </submittedName>
</protein>
<feature type="transmembrane region" description="Helical" evidence="2">
    <location>
        <begin position="31"/>
        <end position="51"/>
    </location>
</feature>
<dbReference type="OrthoDB" id="271666at2157"/>
<sequence length="121" mass="12747">MPSNRSGTIVAVLVLIGVAVLLYSTVILQQILRGAGVAVSAFVIAAFVYYGGTDRQTLTRATIAVTVVYGVFTLQLPLAIIAACVVYLSAWLTGSDGPLDAPDTEIFPVERTDTDEPEDGD</sequence>
<evidence type="ECO:0000313" key="4">
    <source>
        <dbReference type="Proteomes" id="UP000222824"/>
    </source>
</evidence>
<dbReference type="EMBL" id="NHOA01000030">
    <property type="protein sequence ID" value="PHQ39811.1"/>
    <property type="molecule type" value="Genomic_DNA"/>
</dbReference>
<name>A0A2G1WLD1_9EURY</name>
<keyword evidence="4" id="KW-1185">Reference proteome</keyword>
<feature type="transmembrane region" description="Helical" evidence="2">
    <location>
        <begin position="7"/>
        <end position="25"/>
    </location>
</feature>